<sequence>MTHHPLPTPPATGDATPPAYDASLPAAPARRTWRDRLPSGRKAVAAGAVVAGLAIGGAGFGAGYAVGDGGATDTATQTGTGWDDHGYPGGPGGPSGQMGGQLGAPPGDLDQDDLPGGGTTDEAPDFDGDGQPDSDSGTERGTDTDPATQNS</sequence>
<feature type="region of interest" description="Disordered" evidence="1">
    <location>
        <begin position="1"/>
        <end position="27"/>
    </location>
</feature>
<evidence type="ECO:0000313" key="2">
    <source>
        <dbReference type="EMBL" id="MCP3420460.1"/>
    </source>
</evidence>
<feature type="compositionally biased region" description="Pro residues" evidence="1">
    <location>
        <begin position="1"/>
        <end position="10"/>
    </location>
</feature>
<evidence type="ECO:0000256" key="1">
    <source>
        <dbReference type="SAM" id="MobiDB-lite"/>
    </source>
</evidence>
<dbReference type="Proteomes" id="UP001204524">
    <property type="component" value="Unassembled WGS sequence"/>
</dbReference>
<gene>
    <name evidence="2" type="ORF">NCI01_01500</name>
</gene>
<dbReference type="RefSeq" id="WP_254179694.1">
    <property type="nucleotide sequence ID" value="NZ_JANARS010000001.1"/>
</dbReference>
<feature type="compositionally biased region" description="Gly residues" evidence="1">
    <location>
        <begin position="59"/>
        <end position="70"/>
    </location>
</feature>
<protein>
    <submittedName>
        <fullName evidence="2">Uncharacterized protein</fullName>
    </submittedName>
</protein>
<feature type="region of interest" description="Disordered" evidence="1">
    <location>
        <begin position="59"/>
        <end position="151"/>
    </location>
</feature>
<evidence type="ECO:0000313" key="3">
    <source>
        <dbReference type="Proteomes" id="UP001204524"/>
    </source>
</evidence>
<accession>A0ABT1KRU9</accession>
<feature type="compositionally biased region" description="Low complexity" evidence="1">
    <location>
        <begin position="71"/>
        <end position="81"/>
    </location>
</feature>
<reference evidence="2 3" key="1">
    <citation type="submission" date="2022-06" db="EMBL/GenBank/DDBJ databases">
        <authorList>
            <person name="So Y."/>
        </authorList>
    </citation>
    <scope>NUCLEOTIDE SEQUENCE [LARGE SCALE GENOMIC DNA]</scope>
    <source>
        <strain evidence="2 3">STR3</strain>
    </source>
</reference>
<name>A0ABT1KRU9_9ACTN</name>
<proteinExistence type="predicted"/>
<keyword evidence="3" id="KW-1185">Reference proteome</keyword>
<organism evidence="2 3">
    <name type="scientific">Nocardioides pinisoli</name>
    <dbReference type="NCBI Taxonomy" id="2950279"/>
    <lineage>
        <taxon>Bacteria</taxon>
        <taxon>Bacillati</taxon>
        <taxon>Actinomycetota</taxon>
        <taxon>Actinomycetes</taxon>
        <taxon>Propionibacteriales</taxon>
        <taxon>Nocardioidaceae</taxon>
        <taxon>Nocardioides</taxon>
    </lineage>
</organism>
<feature type="compositionally biased region" description="Acidic residues" evidence="1">
    <location>
        <begin position="122"/>
        <end position="132"/>
    </location>
</feature>
<comment type="caution">
    <text evidence="2">The sequence shown here is derived from an EMBL/GenBank/DDBJ whole genome shotgun (WGS) entry which is preliminary data.</text>
</comment>
<dbReference type="EMBL" id="JANARS010000001">
    <property type="protein sequence ID" value="MCP3420460.1"/>
    <property type="molecule type" value="Genomic_DNA"/>
</dbReference>
<feature type="compositionally biased region" description="Gly residues" evidence="1">
    <location>
        <begin position="87"/>
        <end position="102"/>
    </location>
</feature>